<name>A0A9Q0LJ88_ANAIG</name>
<dbReference type="Pfam" id="PF13920">
    <property type="entry name" value="zf-C3HC4_3"/>
    <property type="match status" value="1"/>
</dbReference>
<keyword evidence="1" id="KW-0862">Zinc</keyword>
<evidence type="ECO:0000256" key="2">
    <source>
        <dbReference type="SAM" id="MobiDB-lite"/>
    </source>
</evidence>
<dbReference type="OrthoDB" id="1711136at2759"/>
<sequence>MDQENYFIPLQPEEVEKQMKELRTRIAELEEKNKELTQTLLETEKEKEELEEKFSEKEKEKEKEKKVHFEEKKKMDIVVISEDEVEDDEDDDTETFPNALGPFGIIPTNLRPKIESMESFIYSISFLGKLGLLHKFNVWNFGTFSPKHPITLDEKSKIIAKIPIKATSFVWAYPLAGVSQLTEDQKAQLDLTAPEVVFVSFGGYLYFDSSDRVVGANAIGIGRGLFFNGPHKWDHEFTSCLYREGRFQDITIQSMYDKGARYYCWVRPNETLVSESKKEWKICENGGFVYLFHQNPFEEDPRDCFFCVGNADPNEEKKTKNVEHEIFAFSSFAIAPKKKIQNAQKEMVTSKKIEELESITHCVVCMENLRKCMFIPCAHLSVCEECAKSLTNCPICRAKIQKVVNVFL</sequence>
<dbReference type="SMART" id="SM00184">
    <property type="entry name" value="RING"/>
    <property type="match status" value="1"/>
</dbReference>
<proteinExistence type="predicted"/>
<dbReference type="AlphaFoldDB" id="A0A9Q0LJ88"/>
<accession>A0A9Q0LJ88</accession>
<dbReference type="InterPro" id="IPR013083">
    <property type="entry name" value="Znf_RING/FYVE/PHD"/>
</dbReference>
<evidence type="ECO:0000259" key="3">
    <source>
        <dbReference type="PROSITE" id="PS50089"/>
    </source>
</evidence>
<dbReference type="PROSITE" id="PS50089">
    <property type="entry name" value="ZF_RING_2"/>
    <property type="match status" value="1"/>
</dbReference>
<dbReference type="Gene3D" id="3.30.40.10">
    <property type="entry name" value="Zinc/RING finger domain, C3HC4 (zinc finger)"/>
    <property type="match status" value="1"/>
</dbReference>
<dbReference type="GO" id="GO:0008270">
    <property type="term" value="F:zinc ion binding"/>
    <property type="evidence" value="ECO:0007669"/>
    <property type="project" value="UniProtKB-KW"/>
</dbReference>
<dbReference type="Proteomes" id="UP001149090">
    <property type="component" value="Unassembled WGS sequence"/>
</dbReference>
<evidence type="ECO:0000313" key="5">
    <source>
        <dbReference type="Proteomes" id="UP001149090"/>
    </source>
</evidence>
<dbReference type="PANTHER" id="PTHR14879">
    <property type="entry name" value="CASPASE REGULATOR, RING FINGER DOMAIN-CONTAINING"/>
    <property type="match status" value="1"/>
</dbReference>
<feature type="compositionally biased region" description="Basic and acidic residues" evidence="2">
    <location>
        <begin position="42"/>
        <end position="66"/>
    </location>
</feature>
<keyword evidence="1" id="KW-0479">Metal-binding</keyword>
<evidence type="ECO:0000313" key="4">
    <source>
        <dbReference type="EMBL" id="KAJ5073495.1"/>
    </source>
</evidence>
<feature type="region of interest" description="Disordered" evidence="2">
    <location>
        <begin position="37"/>
        <end position="66"/>
    </location>
</feature>
<feature type="domain" description="RING-type" evidence="3">
    <location>
        <begin position="362"/>
        <end position="397"/>
    </location>
</feature>
<dbReference type="EMBL" id="JAPDFW010000074">
    <property type="protein sequence ID" value="KAJ5073495.1"/>
    <property type="molecule type" value="Genomic_DNA"/>
</dbReference>
<keyword evidence="1" id="KW-0863">Zinc-finger</keyword>
<reference evidence="4" key="1">
    <citation type="submission" date="2022-10" db="EMBL/GenBank/DDBJ databases">
        <title>Novel sulphate-reducing endosymbionts in the free-living metamonad Anaeramoeba.</title>
        <authorList>
            <person name="Jerlstrom-Hultqvist J."/>
            <person name="Cepicka I."/>
            <person name="Gallot-Lavallee L."/>
            <person name="Salas-Leiva D."/>
            <person name="Curtis B.A."/>
            <person name="Zahonova K."/>
            <person name="Pipaliya S."/>
            <person name="Dacks J."/>
            <person name="Roger A.J."/>
        </authorList>
    </citation>
    <scope>NUCLEOTIDE SEQUENCE</scope>
    <source>
        <strain evidence="4">BMAN</strain>
    </source>
</reference>
<protein>
    <submittedName>
        <fullName evidence="4">Caspase regulator ring finger domain-containing</fullName>
    </submittedName>
</protein>
<organism evidence="4 5">
    <name type="scientific">Anaeramoeba ignava</name>
    <name type="common">Anaerobic marine amoeba</name>
    <dbReference type="NCBI Taxonomy" id="1746090"/>
    <lineage>
        <taxon>Eukaryota</taxon>
        <taxon>Metamonada</taxon>
        <taxon>Anaeramoebidae</taxon>
        <taxon>Anaeramoeba</taxon>
    </lineage>
</organism>
<keyword evidence="5" id="KW-1185">Reference proteome</keyword>
<dbReference type="InterPro" id="IPR051728">
    <property type="entry name" value="RING-FYVE_E3_ubiquitin-ligase"/>
</dbReference>
<gene>
    <name evidence="4" type="ORF">M0811_08612</name>
</gene>
<comment type="caution">
    <text evidence="4">The sequence shown here is derived from an EMBL/GenBank/DDBJ whole genome shotgun (WGS) entry which is preliminary data.</text>
</comment>
<dbReference type="PANTHER" id="PTHR14879:SF5">
    <property type="entry name" value="RING-TYPE DOMAIN-CONTAINING PROTEIN"/>
    <property type="match status" value="1"/>
</dbReference>
<dbReference type="SUPFAM" id="SSF57850">
    <property type="entry name" value="RING/U-box"/>
    <property type="match status" value="1"/>
</dbReference>
<dbReference type="InterPro" id="IPR001841">
    <property type="entry name" value="Znf_RING"/>
</dbReference>
<evidence type="ECO:0000256" key="1">
    <source>
        <dbReference type="PROSITE-ProRule" id="PRU00175"/>
    </source>
</evidence>